<reference evidence="2 3" key="1">
    <citation type="submission" date="2024-03" db="EMBL/GenBank/DDBJ databases">
        <title>Novel species of the genus Variovorax.</title>
        <authorList>
            <person name="Liu Q."/>
            <person name="Xin Y.-H."/>
        </authorList>
    </citation>
    <scope>NUCLEOTIDE SEQUENCE [LARGE SCALE GENOMIC DNA]</scope>
    <source>
        <strain evidence="2 3">KACC 18501</strain>
    </source>
</reference>
<evidence type="ECO:0000313" key="3">
    <source>
        <dbReference type="Proteomes" id="UP001363010"/>
    </source>
</evidence>
<accession>A0ABU8VZP5</accession>
<comment type="caution">
    <text evidence="2">The sequence shown here is derived from an EMBL/GenBank/DDBJ whole genome shotgun (WGS) entry which is preliminary data.</text>
</comment>
<dbReference type="Proteomes" id="UP001363010">
    <property type="component" value="Unassembled WGS sequence"/>
</dbReference>
<name>A0ABU8VZP5_9BURK</name>
<keyword evidence="3" id="KW-1185">Reference proteome</keyword>
<organism evidence="2 3">
    <name type="scientific">Variovorax humicola</name>
    <dbReference type="NCBI Taxonomy" id="1769758"/>
    <lineage>
        <taxon>Bacteria</taxon>
        <taxon>Pseudomonadati</taxon>
        <taxon>Pseudomonadota</taxon>
        <taxon>Betaproteobacteria</taxon>
        <taxon>Burkholderiales</taxon>
        <taxon>Comamonadaceae</taxon>
        <taxon>Variovorax</taxon>
    </lineage>
</organism>
<dbReference type="Pfam" id="PF10993">
    <property type="entry name" value="DUF2818"/>
    <property type="match status" value="1"/>
</dbReference>
<dbReference type="EMBL" id="JBBKZV010000004">
    <property type="protein sequence ID" value="MEJ8822441.1"/>
    <property type="molecule type" value="Genomic_DNA"/>
</dbReference>
<dbReference type="RefSeq" id="WP_340363523.1">
    <property type="nucleotide sequence ID" value="NZ_JBBKZV010000004.1"/>
</dbReference>
<proteinExistence type="predicted"/>
<dbReference type="PIRSF" id="PIRSF019883">
    <property type="entry name" value="UCP019883"/>
    <property type="match status" value="1"/>
</dbReference>
<protein>
    <submittedName>
        <fullName evidence="2">DUF2818 family protein</fullName>
    </submittedName>
</protein>
<keyword evidence="1" id="KW-0472">Membrane</keyword>
<evidence type="ECO:0000256" key="1">
    <source>
        <dbReference type="SAM" id="Phobius"/>
    </source>
</evidence>
<feature type="transmembrane region" description="Helical" evidence="1">
    <location>
        <begin position="73"/>
        <end position="97"/>
    </location>
</feature>
<keyword evidence="1" id="KW-0812">Transmembrane</keyword>
<keyword evidence="1" id="KW-1133">Transmembrane helix</keyword>
<feature type="transmembrane region" description="Helical" evidence="1">
    <location>
        <begin position="44"/>
        <end position="61"/>
    </location>
</feature>
<gene>
    <name evidence="2" type="ORF">WKW80_10365</name>
</gene>
<sequence>MSQAASVWLVLLVALIAANLPFINERLLSVVPLPGGRKSIATRLAELVVLYFLAIGVGLLFERRVGQIAPQGWEFYAITGALFLVLAFPGFTWRYLLKHRKTGHA</sequence>
<evidence type="ECO:0000313" key="2">
    <source>
        <dbReference type="EMBL" id="MEJ8822441.1"/>
    </source>
</evidence>
<dbReference type="InterPro" id="IPR016768">
    <property type="entry name" value="UCP019883"/>
</dbReference>
<feature type="transmembrane region" description="Helical" evidence="1">
    <location>
        <begin position="6"/>
        <end position="23"/>
    </location>
</feature>